<keyword evidence="3" id="KW-1185">Reference proteome</keyword>
<feature type="region of interest" description="Disordered" evidence="1">
    <location>
        <begin position="174"/>
        <end position="195"/>
    </location>
</feature>
<gene>
    <name evidence="2" type="ORF">CspeluHIS016_0108990</name>
</gene>
<organism evidence="2 3">
    <name type="scientific">Cutaneotrichosporon spelunceum</name>
    <dbReference type="NCBI Taxonomy" id="1672016"/>
    <lineage>
        <taxon>Eukaryota</taxon>
        <taxon>Fungi</taxon>
        <taxon>Dikarya</taxon>
        <taxon>Basidiomycota</taxon>
        <taxon>Agaricomycotina</taxon>
        <taxon>Tremellomycetes</taxon>
        <taxon>Trichosporonales</taxon>
        <taxon>Trichosporonaceae</taxon>
        <taxon>Cutaneotrichosporon</taxon>
    </lineage>
</organism>
<dbReference type="EMBL" id="BTCM01000001">
    <property type="protein sequence ID" value="GMK54313.1"/>
    <property type="molecule type" value="Genomic_DNA"/>
</dbReference>
<accession>A0AAD3TNV1</accession>
<proteinExistence type="predicted"/>
<evidence type="ECO:0000313" key="2">
    <source>
        <dbReference type="EMBL" id="GMK54313.1"/>
    </source>
</evidence>
<protein>
    <submittedName>
        <fullName evidence="2">Uncharacterized protein</fullName>
    </submittedName>
</protein>
<dbReference type="Proteomes" id="UP001222932">
    <property type="component" value="Unassembled WGS sequence"/>
</dbReference>
<dbReference type="AlphaFoldDB" id="A0AAD3TNV1"/>
<feature type="compositionally biased region" description="Basic and acidic residues" evidence="1">
    <location>
        <begin position="174"/>
        <end position="189"/>
    </location>
</feature>
<reference evidence="2" key="2">
    <citation type="submission" date="2023-06" db="EMBL/GenBank/DDBJ databases">
        <authorList>
            <person name="Kobayashi Y."/>
            <person name="Kayamori A."/>
            <person name="Aoki K."/>
            <person name="Shiwa Y."/>
            <person name="Fujita N."/>
            <person name="Sugita T."/>
            <person name="Iwasaki W."/>
            <person name="Tanaka N."/>
            <person name="Takashima M."/>
        </authorList>
    </citation>
    <scope>NUCLEOTIDE SEQUENCE</scope>
    <source>
        <strain evidence="2">HIS016</strain>
    </source>
</reference>
<evidence type="ECO:0000256" key="1">
    <source>
        <dbReference type="SAM" id="MobiDB-lite"/>
    </source>
</evidence>
<sequence>MPSLDEDDVPTCSLWPFSRRKRLENRVWARIPDSDEKMTASVRTASTGEYMSLDADPFDDPESPARMAYLSARLSWLQVQANSDLLEPRTPMDQPLSLLDIQDPKARAPVRVAARLGEAKLAGLDKEARRLTRARAEADAWRHEANLVYHQLCAARILAVERLYERNAWRERCEAVEQDREQERPERRERRSAHR</sequence>
<evidence type="ECO:0000313" key="3">
    <source>
        <dbReference type="Proteomes" id="UP001222932"/>
    </source>
</evidence>
<name>A0AAD3TNV1_9TREE</name>
<comment type="caution">
    <text evidence="2">The sequence shown here is derived from an EMBL/GenBank/DDBJ whole genome shotgun (WGS) entry which is preliminary data.</text>
</comment>
<reference evidence="2" key="1">
    <citation type="journal article" date="2023" name="BMC Genomics">
        <title>Chromosome-level genome assemblies of Cutaneotrichosporon spp. (Trichosporonales, Basidiomycota) reveal imbalanced evolution between nucleotide sequences and chromosome synteny.</title>
        <authorList>
            <person name="Kobayashi Y."/>
            <person name="Kayamori A."/>
            <person name="Aoki K."/>
            <person name="Shiwa Y."/>
            <person name="Matsutani M."/>
            <person name="Fujita N."/>
            <person name="Sugita T."/>
            <person name="Iwasaki W."/>
            <person name="Tanaka N."/>
            <person name="Takashima M."/>
        </authorList>
    </citation>
    <scope>NUCLEOTIDE SEQUENCE</scope>
    <source>
        <strain evidence="2">HIS016</strain>
    </source>
</reference>